<dbReference type="Gene3D" id="1.10.510.10">
    <property type="entry name" value="Transferase(Phosphotransferase) domain 1"/>
    <property type="match status" value="1"/>
</dbReference>
<evidence type="ECO:0000259" key="2">
    <source>
        <dbReference type="Pfam" id="PF00069"/>
    </source>
</evidence>
<dbReference type="InterPro" id="IPR000719">
    <property type="entry name" value="Prot_kinase_dom"/>
</dbReference>
<evidence type="ECO:0000313" key="4">
    <source>
        <dbReference type="Proteomes" id="UP001219568"/>
    </source>
</evidence>
<name>A0AAD6I036_PENCN</name>
<dbReference type="GO" id="GO:0005524">
    <property type="term" value="F:ATP binding"/>
    <property type="evidence" value="ECO:0007669"/>
    <property type="project" value="InterPro"/>
</dbReference>
<feature type="domain" description="Protein kinase" evidence="2">
    <location>
        <begin position="134"/>
        <end position="224"/>
    </location>
</feature>
<feature type="region of interest" description="Disordered" evidence="1">
    <location>
        <begin position="1"/>
        <end position="67"/>
    </location>
</feature>
<feature type="compositionally biased region" description="Polar residues" evidence="1">
    <location>
        <begin position="47"/>
        <end position="58"/>
    </location>
</feature>
<reference evidence="3" key="1">
    <citation type="journal article" date="2023" name="IMA Fungus">
        <title>Comparative genomic study of the Penicillium genus elucidates a diverse pangenome and 15 lateral gene transfer events.</title>
        <authorList>
            <person name="Petersen C."/>
            <person name="Sorensen T."/>
            <person name="Nielsen M.R."/>
            <person name="Sondergaard T.E."/>
            <person name="Sorensen J.L."/>
            <person name="Fitzpatrick D.A."/>
            <person name="Frisvad J.C."/>
            <person name="Nielsen K.L."/>
        </authorList>
    </citation>
    <scope>NUCLEOTIDE SEQUENCE</scope>
    <source>
        <strain evidence="3">IBT 15450</strain>
    </source>
</reference>
<dbReference type="EMBL" id="JAQJZL010000015">
    <property type="protein sequence ID" value="KAJ6026424.1"/>
    <property type="molecule type" value="Genomic_DNA"/>
</dbReference>
<accession>A0AAD6I036</accession>
<dbReference type="AlphaFoldDB" id="A0AAD6I036"/>
<sequence>MKSKADKRATRVQPSQIALLLQLPPENEAVSPSSDLKSESGHFVSRSHPNISPPSSLSEPGGKVIRGSPRAMSLQANSPTGSDSNIRNESPWDTYKKYYECDLAGTVIVCVRASDGRAARAIRRFSSRDSDKILKVLRSTNHKNVASVWEFFRTSDALYTLGEFDPLSLDHIVACKAFPDQQQLAAIMSQFLEGLAHLVTQGFHHTALYCSSVLMNLNGEVKIARVDCCIPRQTSRVQASDLAPVSRIMMELMQNYAKDDGVVGIDDLERWSTCPAAIEFLSAITSASSFEELKKVCEPPSNFAPNSLIVFQQPFLTEIRWSLGDLIGLAWFALISARTFYSYTWNPNGGPA</sequence>
<dbReference type="GO" id="GO:0004672">
    <property type="term" value="F:protein kinase activity"/>
    <property type="evidence" value="ECO:0007669"/>
    <property type="project" value="InterPro"/>
</dbReference>
<dbReference type="InterPro" id="IPR011009">
    <property type="entry name" value="Kinase-like_dom_sf"/>
</dbReference>
<reference evidence="3" key="2">
    <citation type="submission" date="2023-01" db="EMBL/GenBank/DDBJ databases">
        <authorList>
            <person name="Petersen C."/>
        </authorList>
    </citation>
    <scope>NUCLEOTIDE SEQUENCE</scope>
    <source>
        <strain evidence="3">IBT 15450</strain>
    </source>
</reference>
<dbReference type="SUPFAM" id="SSF56112">
    <property type="entry name" value="Protein kinase-like (PK-like)"/>
    <property type="match status" value="1"/>
</dbReference>
<proteinExistence type="predicted"/>
<keyword evidence="4" id="KW-1185">Reference proteome</keyword>
<evidence type="ECO:0000313" key="3">
    <source>
        <dbReference type="EMBL" id="KAJ6026424.1"/>
    </source>
</evidence>
<dbReference type="Pfam" id="PF00069">
    <property type="entry name" value="Pkinase"/>
    <property type="match status" value="1"/>
</dbReference>
<dbReference type="Proteomes" id="UP001219568">
    <property type="component" value="Unassembled WGS sequence"/>
</dbReference>
<gene>
    <name evidence="3" type="ORF">N7460_011241</name>
</gene>
<evidence type="ECO:0000256" key="1">
    <source>
        <dbReference type="SAM" id="MobiDB-lite"/>
    </source>
</evidence>
<protein>
    <recommendedName>
        <fullName evidence="2">Protein kinase domain-containing protein</fullName>
    </recommendedName>
</protein>
<comment type="caution">
    <text evidence="3">The sequence shown here is derived from an EMBL/GenBank/DDBJ whole genome shotgun (WGS) entry which is preliminary data.</text>
</comment>
<organism evidence="3 4">
    <name type="scientific">Penicillium canescens</name>
    <dbReference type="NCBI Taxonomy" id="5083"/>
    <lineage>
        <taxon>Eukaryota</taxon>
        <taxon>Fungi</taxon>
        <taxon>Dikarya</taxon>
        <taxon>Ascomycota</taxon>
        <taxon>Pezizomycotina</taxon>
        <taxon>Eurotiomycetes</taxon>
        <taxon>Eurotiomycetidae</taxon>
        <taxon>Eurotiales</taxon>
        <taxon>Aspergillaceae</taxon>
        <taxon>Penicillium</taxon>
    </lineage>
</organism>